<dbReference type="InterPro" id="IPR050708">
    <property type="entry name" value="T6SS_VgrG/RHS"/>
</dbReference>
<evidence type="ECO:0000313" key="7">
    <source>
        <dbReference type="Proteomes" id="UP001242732"/>
    </source>
</evidence>
<dbReference type="PANTHER" id="PTHR32305">
    <property type="match status" value="1"/>
</dbReference>
<dbReference type="Gene3D" id="3.55.50.10">
    <property type="entry name" value="Baseplate protein-like domains"/>
    <property type="match status" value="1"/>
</dbReference>
<dbReference type="InterPro" id="IPR006533">
    <property type="entry name" value="T6SS_Vgr_RhsGE"/>
</dbReference>
<evidence type="ECO:0000313" key="6">
    <source>
        <dbReference type="EMBL" id="WIY50007.1"/>
    </source>
</evidence>
<evidence type="ECO:0000256" key="3">
    <source>
        <dbReference type="ARBA" id="ARBA00022525"/>
    </source>
</evidence>
<dbReference type="NCBIfam" id="TIGR01646">
    <property type="entry name" value="vgr_GE"/>
    <property type="match status" value="1"/>
</dbReference>
<dbReference type="Gene3D" id="2.40.50.230">
    <property type="entry name" value="Gp5 N-terminal domain"/>
    <property type="match status" value="1"/>
</dbReference>
<feature type="domain" description="Gp5/Type VI secretion system Vgr C-terminal trimerisation" evidence="5">
    <location>
        <begin position="598"/>
        <end position="670"/>
    </location>
</feature>
<feature type="domain" description="Gp5/Type VI secretion system Vgr protein OB-fold" evidence="4">
    <location>
        <begin position="389"/>
        <end position="456"/>
    </location>
</feature>
<comment type="subcellular location">
    <subcellularLocation>
        <location evidence="1">Secreted</location>
    </subcellularLocation>
</comment>
<dbReference type="InterPro" id="IPR017847">
    <property type="entry name" value="T6SS_RhsGE_Vgr_subset"/>
</dbReference>
<reference evidence="6 7" key="1">
    <citation type="submission" date="2023-06" db="EMBL/GenBank/DDBJ databases">
        <authorList>
            <person name="Ham H."/>
            <person name="Park D.S."/>
        </authorList>
    </citation>
    <scope>NUCLEOTIDE SEQUENCE [LARGE SCALE GENOMIC DNA]</scope>
    <source>
        <strain evidence="6 7">KACC 17005</strain>
    </source>
</reference>
<dbReference type="Proteomes" id="UP001242732">
    <property type="component" value="Chromosome"/>
</dbReference>
<sequence>MTQRRVTIQTPLGEALQFRQLQGEEALSALSAFEIDLLSKDKGIDPKALLGLGATVSIETEGLGRRYLDGIVTRFGMRGQDTSAQIAYRLTLQPWLWLATRRTDFRIFQEMDVPAIVSQVLSRYGRPFVLRLTRGYRSRPYTVQYHESDYQFVSRLCESEGIYWFVEHASGSHTVVFADDVVASHAPLPGGHVIPFHPPGKTAIADREHIFAWRMGQGVAPGRAYLDDYDFTKPRADLSEMRQSPPGHAHDAYERYEWPGGYTEYADGETYTRLHMEEGMAARERAHAELNKRSIAPGYTIVLENYPRDDQNRQYLVTRVHYHLEENVQATQGTGGAGQTQAGSVQKFSMEVHPTSVPYRPEVTTPRPRTTGPQTAVVVGPPGEEIWTDQYGRVKVQFHWDRIGAMNENSSCWVRVSTSWAGPGFGAVFTPRIGMEVIVDFLNGDPDYPIILGCVYNAANMPPWGLPGNATQSGIKTKSSKGGAFGDGMKNGAGDANAIRFEDRKGAEQLWLHAQKDQLTEVENDEDKWVGNDRRKTIDRDETNVIHRDRTETVDRNEKITVHGWRTEEVDGDETITIHSNRKERVDHDETISIGDNRREDVGIDETISIGKNRSKTIGRNEKDKIGNNWSIKVGKMKTETIGIACMQNVGVGRMENVGVAYNLNVGAMMATVVGSTQTTMVGSDQSTTVGTKYTLTVGGGGGGGGGGAAAAGGPKNIVASSKGPSGSGGGGSNITMDAQSVSITVGSSSLVLKADGTITLNGKDITFVGENKILSVSPQVRDND</sequence>
<dbReference type="InterPro" id="IPR006531">
    <property type="entry name" value="Gp5/Vgr_OB"/>
</dbReference>
<evidence type="ECO:0000256" key="1">
    <source>
        <dbReference type="ARBA" id="ARBA00004613"/>
    </source>
</evidence>
<protein>
    <submittedName>
        <fullName evidence="6">Type VI secretion system tip protein TssI/VgrG</fullName>
    </submittedName>
</protein>
<accession>A0ABY9AT12</accession>
<dbReference type="Pfam" id="PF05954">
    <property type="entry name" value="Phage_GPD"/>
    <property type="match status" value="1"/>
</dbReference>
<proteinExistence type="inferred from homology"/>
<dbReference type="EMBL" id="CP127363">
    <property type="protein sequence ID" value="WIY50007.1"/>
    <property type="molecule type" value="Genomic_DNA"/>
</dbReference>
<dbReference type="InterPro" id="IPR037026">
    <property type="entry name" value="Vgr_OB-fold_dom_sf"/>
</dbReference>
<dbReference type="RefSeq" id="WP_011796820.1">
    <property type="nucleotide sequence ID" value="NZ_CP023687.1"/>
</dbReference>
<evidence type="ECO:0000259" key="5">
    <source>
        <dbReference type="Pfam" id="PF22178"/>
    </source>
</evidence>
<dbReference type="InterPro" id="IPR054030">
    <property type="entry name" value="Gp5_Vgr_C"/>
</dbReference>
<keyword evidence="3" id="KW-0964">Secreted</keyword>
<name>A0ABY9AT12_PARCI</name>
<dbReference type="NCBIfam" id="TIGR03361">
    <property type="entry name" value="VI_Rhs_Vgr"/>
    <property type="match status" value="1"/>
</dbReference>
<dbReference type="SUPFAM" id="SSF69349">
    <property type="entry name" value="Phage fibre proteins"/>
    <property type="match status" value="1"/>
</dbReference>
<evidence type="ECO:0000259" key="4">
    <source>
        <dbReference type="Pfam" id="PF04717"/>
    </source>
</evidence>
<dbReference type="PANTHER" id="PTHR32305:SF15">
    <property type="entry name" value="PROTEIN RHSA-RELATED"/>
    <property type="match status" value="1"/>
</dbReference>
<keyword evidence="7" id="KW-1185">Reference proteome</keyword>
<feature type="domain" description="Gp5/Type VI secretion system Vgr C-terminal trimerisation" evidence="5">
    <location>
        <begin position="473"/>
        <end position="594"/>
    </location>
</feature>
<evidence type="ECO:0000256" key="2">
    <source>
        <dbReference type="ARBA" id="ARBA00005558"/>
    </source>
</evidence>
<gene>
    <name evidence="6" type="primary">tssI</name>
    <name evidence="6" type="ORF">QRO08_05380</name>
</gene>
<organism evidence="6 7">
    <name type="scientific">Paracidovorax citrulli</name>
    <name type="common">Acidovorax citrulli</name>
    <dbReference type="NCBI Taxonomy" id="80869"/>
    <lineage>
        <taxon>Bacteria</taxon>
        <taxon>Pseudomonadati</taxon>
        <taxon>Pseudomonadota</taxon>
        <taxon>Betaproteobacteria</taxon>
        <taxon>Burkholderiales</taxon>
        <taxon>Comamonadaceae</taxon>
        <taxon>Paracidovorax</taxon>
    </lineage>
</organism>
<comment type="similarity">
    <text evidence="2">Belongs to the VgrG protein family.</text>
</comment>
<dbReference type="Pfam" id="PF22178">
    <property type="entry name" value="Gp5_trimer_C"/>
    <property type="match status" value="2"/>
</dbReference>
<dbReference type="SUPFAM" id="SSF69255">
    <property type="entry name" value="gp5 N-terminal domain-like"/>
    <property type="match status" value="1"/>
</dbReference>
<dbReference type="Pfam" id="PF04717">
    <property type="entry name" value="Phage_base_V"/>
    <property type="match status" value="1"/>
</dbReference>
<dbReference type="Gene3D" id="2.30.110.50">
    <property type="match status" value="1"/>
</dbReference>
<dbReference type="SUPFAM" id="SSF69279">
    <property type="entry name" value="Phage tail proteins"/>
    <property type="match status" value="2"/>
</dbReference>
<dbReference type="Gene3D" id="4.10.220.110">
    <property type="match status" value="1"/>
</dbReference>